<dbReference type="PROSITE" id="PS51186">
    <property type="entry name" value="GNAT"/>
    <property type="match status" value="1"/>
</dbReference>
<sequence>MSAELAELRLPTGWQWRRLGDQDAPALQQFFDANPEYFLRVGDEGPTADEAVQELASLPPPELRYREHWSLGFEQQGRMQALAVLDAGLQHDEVWHIGLFIVATSLHGQGVAAQLYQSLEDWAAAEGARWMRLGVVAGYEQAERFWRGRGFVEVRQRHAITMGKRLNSVRVMIKPLGEQGIEQYLSLVPRDRPE</sequence>
<feature type="domain" description="N-acetyltransferase" evidence="1">
    <location>
        <begin position="17"/>
        <end position="177"/>
    </location>
</feature>
<dbReference type="Proteomes" id="UP001246372">
    <property type="component" value="Unassembled WGS sequence"/>
</dbReference>
<dbReference type="RefSeq" id="WP_315651197.1">
    <property type="nucleotide sequence ID" value="NZ_JAVXZY010000006.1"/>
</dbReference>
<name>A0ABU3PF48_9BURK</name>
<organism evidence="2 3">
    <name type="scientific">Roseateles aquae</name>
    <dbReference type="NCBI Taxonomy" id="3077235"/>
    <lineage>
        <taxon>Bacteria</taxon>
        <taxon>Pseudomonadati</taxon>
        <taxon>Pseudomonadota</taxon>
        <taxon>Betaproteobacteria</taxon>
        <taxon>Burkholderiales</taxon>
        <taxon>Sphaerotilaceae</taxon>
        <taxon>Roseateles</taxon>
    </lineage>
</organism>
<dbReference type="EMBL" id="JAVXZY010000006">
    <property type="protein sequence ID" value="MDT9000541.1"/>
    <property type="molecule type" value="Genomic_DNA"/>
</dbReference>
<evidence type="ECO:0000259" key="1">
    <source>
        <dbReference type="PROSITE" id="PS51186"/>
    </source>
</evidence>
<dbReference type="InterPro" id="IPR016181">
    <property type="entry name" value="Acyl_CoA_acyltransferase"/>
</dbReference>
<proteinExistence type="predicted"/>
<gene>
    <name evidence="2" type="ORF">RQP53_14805</name>
</gene>
<keyword evidence="3" id="KW-1185">Reference proteome</keyword>
<dbReference type="Gene3D" id="3.40.630.30">
    <property type="match status" value="1"/>
</dbReference>
<dbReference type="InterPro" id="IPR000182">
    <property type="entry name" value="GNAT_dom"/>
</dbReference>
<evidence type="ECO:0000313" key="2">
    <source>
        <dbReference type="EMBL" id="MDT9000541.1"/>
    </source>
</evidence>
<protein>
    <submittedName>
        <fullName evidence="2">GNAT family N-acetyltransferase</fullName>
    </submittedName>
</protein>
<dbReference type="Pfam" id="PF00583">
    <property type="entry name" value="Acetyltransf_1"/>
    <property type="match status" value="1"/>
</dbReference>
<dbReference type="CDD" id="cd04301">
    <property type="entry name" value="NAT_SF"/>
    <property type="match status" value="1"/>
</dbReference>
<evidence type="ECO:0000313" key="3">
    <source>
        <dbReference type="Proteomes" id="UP001246372"/>
    </source>
</evidence>
<accession>A0ABU3PF48</accession>
<reference evidence="2" key="1">
    <citation type="submission" date="2023-09" db="EMBL/GenBank/DDBJ databases">
        <title>Paucibacter sp. APW11 Genome sequencing and assembly.</title>
        <authorList>
            <person name="Kim I."/>
        </authorList>
    </citation>
    <scope>NUCLEOTIDE SEQUENCE</scope>
    <source>
        <strain evidence="2">APW11</strain>
    </source>
</reference>
<dbReference type="SUPFAM" id="SSF55729">
    <property type="entry name" value="Acyl-CoA N-acyltransferases (Nat)"/>
    <property type="match status" value="1"/>
</dbReference>
<comment type="caution">
    <text evidence="2">The sequence shown here is derived from an EMBL/GenBank/DDBJ whole genome shotgun (WGS) entry which is preliminary data.</text>
</comment>